<name>A0A1E5ISW5_SHECO</name>
<dbReference type="OrthoDB" id="6269256at2"/>
<dbReference type="STRING" id="23.BEL05_06800"/>
<dbReference type="InterPro" id="IPR043128">
    <property type="entry name" value="Rev_trsase/Diguanyl_cyclase"/>
</dbReference>
<feature type="region of interest" description="Disordered" evidence="1">
    <location>
        <begin position="304"/>
        <end position="329"/>
    </location>
</feature>
<accession>A0A1E5ISW5</accession>
<dbReference type="Gene3D" id="3.30.70.270">
    <property type="match status" value="1"/>
</dbReference>
<feature type="compositionally biased region" description="Polar residues" evidence="1">
    <location>
        <begin position="305"/>
        <end position="322"/>
    </location>
</feature>
<evidence type="ECO:0000256" key="1">
    <source>
        <dbReference type="SAM" id="MobiDB-lite"/>
    </source>
</evidence>
<proteinExistence type="predicted"/>
<dbReference type="SUPFAM" id="SSF55073">
    <property type="entry name" value="Nucleotide cyclase"/>
    <property type="match status" value="1"/>
</dbReference>
<reference evidence="2 3" key="1">
    <citation type="submission" date="2016-07" db="EMBL/GenBank/DDBJ databases">
        <title>Whole-genome of two Shewanella species isolated from a digestive organ of sea cucumber Apostichopus japonicus Selenka 1867.</title>
        <authorList>
            <person name="Hong H.-H."/>
            <person name="Choi H."/>
            <person name="Cheon S."/>
            <person name="Oh J.-S."/>
            <person name="Lee H.-G."/>
            <person name="Park C."/>
        </authorList>
    </citation>
    <scope>NUCLEOTIDE SEQUENCE [LARGE SCALE GENOMIC DNA]</scope>
    <source>
        <strain evidence="2 3">CSB03KR</strain>
    </source>
</reference>
<comment type="caution">
    <text evidence="2">The sequence shown here is derived from an EMBL/GenBank/DDBJ whole genome shotgun (WGS) entry which is preliminary data.</text>
</comment>
<evidence type="ECO:0000313" key="3">
    <source>
        <dbReference type="Proteomes" id="UP000095230"/>
    </source>
</evidence>
<dbReference type="InterPro" id="IPR029787">
    <property type="entry name" value="Nucleotide_cyclase"/>
</dbReference>
<protein>
    <submittedName>
        <fullName evidence="2">Deoxycytidine triphosphate deaminase</fullName>
    </submittedName>
</protein>
<dbReference type="Proteomes" id="UP000095230">
    <property type="component" value="Unassembled WGS sequence"/>
</dbReference>
<organism evidence="2 3">
    <name type="scientific">Shewanella colwelliana</name>
    <name type="common">Alteromonas colwelliana</name>
    <dbReference type="NCBI Taxonomy" id="23"/>
    <lineage>
        <taxon>Bacteria</taxon>
        <taxon>Pseudomonadati</taxon>
        <taxon>Pseudomonadota</taxon>
        <taxon>Gammaproteobacteria</taxon>
        <taxon>Alteromonadales</taxon>
        <taxon>Shewanellaceae</taxon>
        <taxon>Shewanella</taxon>
    </lineage>
</organism>
<dbReference type="EMBL" id="MCBT01000044">
    <property type="protein sequence ID" value="OEG73098.1"/>
    <property type="molecule type" value="Genomic_DNA"/>
</dbReference>
<dbReference type="RefSeq" id="WP_069671663.1">
    <property type="nucleotide sequence ID" value="NZ_MCBT01000044.1"/>
</dbReference>
<evidence type="ECO:0000313" key="2">
    <source>
        <dbReference type="EMBL" id="OEG73098.1"/>
    </source>
</evidence>
<gene>
    <name evidence="2" type="ORF">BEL05_06800</name>
</gene>
<dbReference type="AlphaFoldDB" id="A0A1E5ISW5"/>
<sequence>MLPENIHTGISILENDNAQINLVRWMHQCELMKRYYQAEVAFVVQQTDLGFEVIVSSINDTRKYLSGTLYSEKIELFTRLSNSQPDGINIDLTAQSNWQLPDDLTDTSNILSRPILWPDGTIFGCLCVLNPESDDTANVNSFMLEPFQILLQQDLALLCQSQRIESLSMRDRETGMLNHYGFIMMAPRQLNLGRRFGAHAGILFFELYPDPVLLPVIEDKHIRLLGTIIQDTIRTADIAAHYNKTQFVVLVFVDSERDLAHIGVRVEKLLKQQNDRLSLDSGHAFFSPESSAKLAPMLEKAKGQLKSQQSPVDDSIKTNAQTPAAIVRN</sequence>